<protein>
    <submittedName>
        <fullName evidence="1">Uncharacterized protein family (UPF0175)</fullName>
    </submittedName>
</protein>
<dbReference type="Pfam" id="PF03683">
    <property type="entry name" value="UPF0175"/>
    <property type="match status" value="1"/>
</dbReference>
<dbReference type="AlphaFoldDB" id="A0A1H4FA50"/>
<name>A0A1H4FA50_9GAMM</name>
<organism evidence="1 2">
    <name type="scientific">Thiothrix caldifontis</name>
    <dbReference type="NCBI Taxonomy" id="525918"/>
    <lineage>
        <taxon>Bacteria</taxon>
        <taxon>Pseudomonadati</taxon>
        <taxon>Pseudomonadota</taxon>
        <taxon>Gammaproteobacteria</taxon>
        <taxon>Thiotrichales</taxon>
        <taxon>Thiotrichaceae</taxon>
        <taxon>Thiothrix</taxon>
    </lineage>
</organism>
<gene>
    <name evidence="1" type="ORF">SAMN05660964_02898</name>
</gene>
<dbReference type="Proteomes" id="UP000199397">
    <property type="component" value="Unassembled WGS sequence"/>
</dbReference>
<accession>A0A1H4FA50</accession>
<dbReference type="RefSeq" id="WP_093069765.1">
    <property type="nucleotide sequence ID" value="NZ_FNQP01000019.1"/>
</dbReference>
<reference evidence="1 2" key="1">
    <citation type="submission" date="2016-10" db="EMBL/GenBank/DDBJ databases">
        <authorList>
            <person name="de Groot N.N."/>
        </authorList>
    </citation>
    <scope>NUCLEOTIDE SEQUENCE [LARGE SCALE GENOMIC DNA]</scope>
    <source>
        <strain evidence="1 2">DSM 21228</strain>
    </source>
</reference>
<dbReference type="EMBL" id="FNQP01000019">
    <property type="protein sequence ID" value="SEA94184.1"/>
    <property type="molecule type" value="Genomic_DNA"/>
</dbReference>
<sequence length="96" mass="10823">MNTVAHEFKFKTPPHFEDAVHLTPREMEQQILLMAALKMFELGKVSSGKAAELAGMSRVDFLMTCGRYKVSIFNYDADEVLQELQSDLATLEKIGL</sequence>
<evidence type="ECO:0000313" key="2">
    <source>
        <dbReference type="Proteomes" id="UP000199397"/>
    </source>
</evidence>
<dbReference type="InterPro" id="IPR005368">
    <property type="entry name" value="UPF0175"/>
</dbReference>
<proteinExistence type="predicted"/>
<dbReference type="STRING" id="525918.SAMN05660964_02898"/>
<keyword evidence="2" id="KW-1185">Reference proteome</keyword>
<evidence type="ECO:0000313" key="1">
    <source>
        <dbReference type="EMBL" id="SEA94184.1"/>
    </source>
</evidence>
<dbReference type="OrthoDB" id="15200at2"/>